<dbReference type="InterPro" id="IPR011006">
    <property type="entry name" value="CheY-like_superfamily"/>
</dbReference>
<dbReference type="Proteomes" id="UP000234483">
    <property type="component" value="Unassembled WGS sequence"/>
</dbReference>
<dbReference type="RefSeq" id="WP_101715119.1">
    <property type="nucleotide sequence ID" value="NZ_CP026100.1"/>
</dbReference>
<sequence>MIADLLDLRRIKARWTDTGLTGAMCAPSPARPLVIIVEADEALREALAFALETEGYWPRAFAEVAEVPLAELIAADCLVLDVDLLALASLRGKGVRTPAVLLAEGPVDLTVTDALWAGVAHKPLITDALSLQVKKAVGA</sequence>
<reference evidence="1 4" key="2">
    <citation type="submission" date="2018-01" db="EMBL/GenBank/DDBJ databases">
        <title>Complete genome sequence of Caulobacter flavus RHGG3.</title>
        <authorList>
            <person name="Yang E."/>
        </authorList>
    </citation>
    <scope>NUCLEOTIDE SEQUENCE [LARGE SCALE GENOMIC DNA]</scope>
    <source>
        <strain evidence="1 4">RHGG3</strain>
    </source>
</reference>
<keyword evidence="4" id="KW-1185">Reference proteome</keyword>
<evidence type="ECO:0000313" key="4">
    <source>
        <dbReference type="Proteomes" id="UP000281192"/>
    </source>
</evidence>
<protein>
    <recommendedName>
        <fullName evidence="5">Response regulatory domain-containing protein</fullName>
    </recommendedName>
</protein>
<evidence type="ECO:0000313" key="2">
    <source>
        <dbReference type="EMBL" id="PLR07953.1"/>
    </source>
</evidence>
<reference evidence="2 3" key="1">
    <citation type="submission" date="2017-12" db="EMBL/GenBank/DDBJ databases">
        <title>The genome sequence of Caulobacter flavus CGMCC1 15093.</title>
        <authorList>
            <person name="Gao J."/>
            <person name="Mao X."/>
            <person name="Sun J."/>
        </authorList>
    </citation>
    <scope>NUCLEOTIDE SEQUENCE [LARGE SCALE GENOMIC DNA]</scope>
    <source>
        <strain evidence="2 3">CGMCC1 15093</strain>
    </source>
</reference>
<dbReference type="EMBL" id="CP026100">
    <property type="protein sequence ID" value="AYV46717.1"/>
    <property type="molecule type" value="Genomic_DNA"/>
</dbReference>
<dbReference type="OrthoDB" id="7188359at2"/>
<dbReference type="Proteomes" id="UP000281192">
    <property type="component" value="Chromosome"/>
</dbReference>
<dbReference type="SUPFAM" id="SSF52172">
    <property type="entry name" value="CheY-like"/>
    <property type="match status" value="1"/>
</dbReference>
<name>A0A2N5CNC7_9CAUL</name>
<dbReference type="KEGG" id="cfh:C1707_10815"/>
<dbReference type="EMBL" id="PJRQ01000044">
    <property type="protein sequence ID" value="PLR07953.1"/>
    <property type="molecule type" value="Genomic_DNA"/>
</dbReference>
<evidence type="ECO:0000313" key="1">
    <source>
        <dbReference type="EMBL" id="AYV46717.1"/>
    </source>
</evidence>
<accession>A0A2N5CNC7</accession>
<dbReference type="AlphaFoldDB" id="A0A2N5CNC7"/>
<evidence type="ECO:0008006" key="5">
    <source>
        <dbReference type="Google" id="ProtNLM"/>
    </source>
</evidence>
<gene>
    <name evidence="1" type="ORF">C1707_10815</name>
    <name evidence="2" type="ORF">CFHF_22290</name>
</gene>
<evidence type="ECO:0000313" key="3">
    <source>
        <dbReference type="Proteomes" id="UP000234483"/>
    </source>
</evidence>
<proteinExistence type="predicted"/>
<organism evidence="2 3">
    <name type="scientific">Caulobacter flavus</name>
    <dbReference type="NCBI Taxonomy" id="1679497"/>
    <lineage>
        <taxon>Bacteria</taxon>
        <taxon>Pseudomonadati</taxon>
        <taxon>Pseudomonadota</taxon>
        <taxon>Alphaproteobacteria</taxon>
        <taxon>Caulobacterales</taxon>
        <taxon>Caulobacteraceae</taxon>
        <taxon>Caulobacter</taxon>
    </lineage>
</organism>